<dbReference type="EMBL" id="CM023485">
    <property type="protein sequence ID" value="KAH6931539.1"/>
    <property type="molecule type" value="Genomic_DNA"/>
</dbReference>
<dbReference type="Proteomes" id="UP000821845">
    <property type="component" value="Chromosome 5"/>
</dbReference>
<gene>
    <name evidence="1" type="ORF">HPB50_025166</name>
</gene>
<name>A0ACB7SFQ5_HYAAI</name>
<accession>A0ACB7SFQ5</accession>
<evidence type="ECO:0000313" key="2">
    <source>
        <dbReference type="Proteomes" id="UP000821845"/>
    </source>
</evidence>
<sequence length="174" mass="18804">MLLRNKKEQEKKKKNQGEGVIKRSKISGSSENDRLTTGLHRPRNPQAAADEPAEVKPPARCCNEARHVRLAGWTVRNASSDETGNGSPTHDTANAHPVATITHDETRQTATGHQHEPSPLGTGAEEASARTGPDSEEAAPREHRHTHAAEGCARVWLSPVGRGAPGEQRGRCVR</sequence>
<comment type="caution">
    <text evidence="1">The sequence shown here is derived from an EMBL/GenBank/DDBJ whole genome shotgun (WGS) entry which is preliminary data.</text>
</comment>
<protein>
    <submittedName>
        <fullName evidence="1">Uncharacterized protein</fullName>
    </submittedName>
</protein>
<proteinExistence type="predicted"/>
<evidence type="ECO:0000313" key="1">
    <source>
        <dbReference type="EMBL" id="KAH6931539.1"/>
    </source>
</evidence>
<reference evidence="1" key="1">
    <citation type="submission" date="2020-05" db="EMBL/GenBank/DDBJ databases">
        <title>Large-scale comparative analyses of tick genomes elucidate their genetic diversity and vector capacities.</title>
        <authorList>
            <person name="Jia N."/>
            <person name="Wang J."/>
            <person name="Shi W."/>
            <person name="Du L."/>
            <person name="Sun Y."/>
            <person name="Zhan W."/>
            <person name="Jiang J."/>
            <person name="Wang Q."/>
            <person name="Zhang B."/>
            <person name="Ji P."/>
            <person name="Sakyi L.B."/>
            <person name="Cui X."/>
            <person name="Yuan T."/>
            <person name="Jiang B."/>
            <person name="Yang W."/>
            <person name="Lam T.T.-Y."/>
            <person name="Chang Q."/>
            <person name="Ding S."/>
            <person name="Wang X."/>
            <person name="Zhu J."/>
            <person name="Ruan X."/>
            <person name="Zhao L."/>
            <person name="Wei J."/>
            <person name="Que T."/>
            <person name="Du C."/>
            <person name="Cheng J."/>
            <person name="Dai P."/>
            <person name="Han X."/>
            <person name="Huang E."/>
            <person name="Gao Y."/>
            <person name="Liu J."/>
            <person name="Shao H."/>
            <person name="Ye R."/>
            <person name="Li L."/>
            <person name="Wei W."/>
            <person name="Wang X."/>
            <person name="Wang C."/>
            <person name="Yang T."/>
            <person name="Huo Q."/>
            <person name="Li W."/>
            <person name="Guo W."/>
            <person name="Chen H."/>
            <person name="Zhou L."/>
            <person name="Ni X."/>
            <person name="Tian J."/>
            <person name="Zhou Y."/>
            <person name="Sheng Y."/>
            <person name="Liu T."/>
            <person name="Pan Y."/>
            <person name="Xia L."/>
            <person name="Li J."/>
            <person name="Zhao F."/>
            <person name="Cao W."/>
        </authorList>
    </citation>
    <scope>NUCLEOTIDE SEQUENCE</scope>
    <source>
        <strain evidence="1">Hyas-2018</strain>
    </source>
</reference>
<organism evidence="1 2">
    <name type="scientific">Hyalomma asiaticum</name>
    <name type="common">Tick</name>
    <dbReference type="NCBI Taxonomy" id="266040"/>
    <lineage>
        <taxon>Eukaryota</taxon>
        <taxon>Metazoa</taxon>
        <taxon>Ecdysozoa</taxon>
        <taxon>Arthropoda</taxon>
        <taxon>Chelicerata</taxon>
        <taxon>Arachnida</taxon>
        <taxon>Acari</taxon>
        <taxon>Parasitiformes</taxon>
        <taxon>Ixodida</taxon>
        <taxon>Ixodoidea</taxon>
        <taxon>Ixodidae</taxon>
        <taxon>Hyalomminae</taxon>
        <taxon>Hyalomma</taxon>
    </lineage>
</organism>
<keyword evidence="2" id="KW-1185">Reference proteome</keyword>